<organism evidence="1 2">
    <name type="scientific">Clostridium aciditolerans</name>
    <dbReference type="NCBI Taxonomy" id="339861"/>
    <lineage>
        <taxon>Bacteria</taxon>
        <taxon>Bacillati</taxon>
        <taxon>Bacillota</taxon>
        <taxon>Clostridia</taxon>
        <taxon>Eubacteriales</taxon>
        <taxon>Clostridiaceae</taxon>
        <taxon>Clostridium</taxon>
    </lineage>
</organism>
<reference evidence="1" key="1">
    <citation type="submission" date="2020-12" db="EMBL/GenBank/DDBJ databases">
        <title>Clostridium thailandense sp. nov., a novel acetogenic bacterium isolated from peat land soil in Thailand.</title>
        <authorList>
            <person name="Chaikitkaew S."/>
            <person name="Birkeland N.K."/>
        </authorList>
    </citation>
    <scope>NUCLEOTIDE SEQUENCE</scope>
    <source>
        <strain evidence="1">DSM 17425</strain>
    </source>
</reference>
<accession>A0A934HN69</accession>
<protein>
    <submittedName>
        <fullName evidence="1">Uncharacterized protein</fullName>
    </submittedName>
</protein>
<proteinExistence type="predicted"/>
<evidence type="ECO:0000313" key="2">
    <source>
        <dbReference type="Proteomes" id="UP000622687"/>
    </source>
</evidence>
<sequence>MKELNQIQHKYLGHIVCMADENGNPLEWNKTERICLFKNENREIKISFDFFCFNLNFEAGEVFSDMYETVEKNIVNSYKHFLNDRKEIEETFFKYYKDEIEPELIAELITTSIEEIYSLIEVVEVRTYTDGYAVIVKTPWVNEQLGIEKRGILDGDEWIEVKLESEIDVVEMNYNH</sequence>
<name>A0A934HN69_9CLOT</name>
<dbReference type="RefSeq" id="WP_211140806.1">
    <property type="nucleotide sequence ID" value="NZ_JAEEGB010000003.1"/>
</dbReference>
<dbReference type="AlphaFoldDB" id="A0A934HN69"/>
<keyword evidence="2" id="KW-1185">Reference proteome</keyword>
<dbReference type="EMBL" id="JAEEGB010000003">
    <property type="protein sequence ID" value="MBI6871341.1"/>
    <property type="molecule type" value="Genomic_DNA"/>
</dbReference>
<comment type="caution">
    <text evidence="1">The sequence shown here is derived from an EMBL/GenBank/DDBJ whole genome shotgun (WGS) entry which is preliminary data.</text>
</comment>
<evidence type="ECO:0000313" key="1">
    <source>
        <dbReference type="EMBL" id="MBI6871341.1"/>
    </source>
</evidence>
<gene>
    <name evidence="1" type="ORF">I6U51_01300</name>
</gene>
<dbReference type="Proteomes" id="UP000622687">
    <property type="component" value="Unassembled WGS sequence"/>
</dbReference>